<dbReference type="OrthoDB" id="163438at2759"/>
<dbReference type="PROSITE" id="PS50088">
    <property type="entry name" value="ANK_REPEAT"/>
    <property type="match status" value="2"/>
</dbReference>
<name>A0A1L7XS52_9HELO</name>
<accession>A0A1L7XS52</accession>
<dbReference type="Pfam" id="PF12796">
    <property type="entry name" value="Ank_2"/>
    <property type="match status" value="1"/>
</dbReference>
<protein>
    <submittedName>
        <fullName evidence="7">Uncharacterized protein</fullName>
    </submittedName>
</protein>
<feature type="domain" description="GPI inositol-deacylase winged helix" evidence="5">
    <location>
        <begin position="773"/>
        <end position="849"/>
    </location>
</feature>
<dbReference type="PANTHER" id="PTHR10039:SF16">
    <property type="entry name" value="GPI INOSITOL-DEACYLASE"/>
    <property type="match status" value="1"/>
</dbReference>
<feature type="region of interest" description="Disordered" evidence="3">
    <location>
        <begin position="17"/>
        <end position="179"/>
    </location>
</feature>
<reference evidence="7 8" key="1">
    <citation type="submission" date="2016-03" db="EMBL/GenBank/DDBJ databases">
        <authorList>
            <person name="Ploux O."/>
        </authorList>
    </citation>
    <scope>NUCLEOTIDE SEQUENCE [LARGE SCALE GENOMIC DNA]</scope>
    <source>
        <strain evidence="7 8">UAMH 11012</strain>
    </source>
</reference>
<dbReference type="PANTHER" id="PTHR10039">
    <property type="entry name" value="AMELOGENIN"/>
    <property type="match status" value="1"/>
</dbReference>
<dbReference type="Pfam" id="PF17100">
    <property type="entry name" value="NACHT_N"/>
    <property type="match status" value="1"/>
</dbReference>
<feature type="compositionally biased region" description="Basic and acidic residues" evidence="3">
    <location>
        <begin position="927"/>
        <end position="948"/>
    </location>
</feature>
<evidence type="ECO:0000313" key="8">
    <source>
        <dbReference type="Proteomes" id="UP000184330"/>
    </source>
</evidence>
<evidence type="ECO:0000256" key="1">
    <source>
        <dbReference type="ARBA" id="ARBA00022737"/>
    </source>
</evidence>
<dbReference type="EMBL" id="FJOG01000048">
    <property type="protein sequence ID" value="CZR67874.1"/>
    <property type="molecule type" value="Genomic_DNA"/>
</dbReference>
<dbReference type="InterPro" id="IPR036770">
    <property type="entry name" value="Ankyrin_rpt-contain_sf"/>
</dbReference>
<evidence type="ECO:0000256" key="2">
    <source>
        <dbReference type="PROSITE-ProRule" id="PRU00023"/>
    </source>
</evidence>
<dbReference type="Gene3D" id="3.40.50.300">
    <property type="entry name" value="P-loop containing nucleotide triphosphate hydrolases"/>
    <property type="match status" value="1"/>
</dbReference>
<feature type="repeat" description="ANK" evidence="2">
    <location>
        <begin position="1172"/>
        <end position="1193"/>
    </location>
</feature>
<feature type="repeat" description="ANK" evidence="2">
    <location>
        <begin position="1220"/>
        <end position="1242"/>
    </location>
</feature>
<dbReference type="SMART" id="SM00248">
    <property type="entry name" value="ANK"/>
    <property type="match status" value="2"/>
</dbReference>
<dbReference type="Gene3D" id="1.25.40.20">
    <property type="entry name" value="Ankyrin repeat-containing domain"/>
    <property type="match status" value="1"/>
</dbReference>
<feature type="domain" description="Nephrocystin 3-like N-terminal" evidence="6">
    <location>
        <begin position="493"/>
        <end position="656"/>
    </location>
</feature>
<organism evidence="7 8">
    <name type="scientific">Phialocephala subalpina</name>
    <dbReference type="NCBI Taxonomy" id="576137"/>
    <lineage>
        <taxon>Eukaryota</taxon>
        <taxon>Fungi</taxon>
        <taxon>Dikarya</taxon>
        <taxon>Ascomycota</taxon>
        <taxon>Pezizomycotina</taxon>
        <taxon>Leotiomycetes</taxon>
        <taxon>Helotiales</taxon>
        <taxon>Mollisiaceae</taxon>
        <taxon>Phialocephala</taxon>
        <taxon>Phialocephala fortinii species complex</taxon>
    </lineage>
</organism>
<feature type="region of interest" description="Disordered" evidence="3">
    <location>
        <begin position="893"/>
        <end position="973"/>
    </location>
</feature>
<dbReference type="SUPFAM" id="SSF52540">
    <property type="entry name" value="P-loop containing nucleoside triphosphate hydrolases"/>
    <property type="match status" value="1"/>
</dbReference>
<feature type="compositionally biased region" description="Acidic residues" evidence="3">
    <location>
        <begin position="893"/>
        <end position="913"/>
    </location>
</feature>
<dbReference type="InterPro" id="IPR027417">
    <property type="entry name" value="P-loop_NTPase"/>
</dbReference>
<dbReference type="SUPFAM" id="SSF48403">
    <property type="entry name" value="Ankyrin repeat"/>
    <property type="match status" value="1"/>
</dbReference>
<dbReference type="AlphaFoldDB" id="A0A1L7XS52"/>
<evidence type="ECO:0000259" key="6">
    <source>
        <dbReference type="Pfam" id="PF24883"/>
    </source>
</evidence>
<dbReference type="Pfam" id="PF24883">
    <property type="entry name" value="NPHP3_N"/>
    <property type="match status" value="1"/>
</dbReference>
<dbReference type="InterPro" id="IPR031359">
    <property type="entry name" value="NACHT_N"/>
</dbReference>
<dbReference type="STRING" id="576137.A0A1L7XS52"/>
<dbReference type="PROSITE" id="PS50297">
    <property type="entry name" value="ANK_REP_REGION"/>
    <property type="match status" value="2"/>
</dbReference>
<evidence type="ECO:0000256" key="3">
    <source>
        <dbReference type="SAM" id="MobiDB-lite"/>
    </source>
</evidence>
<sequence length="1263" mass="141932">MDSQKYRKRSKWLSKVFGKEETSQPGQASKLAAVGPSSSQAFPHGTTRQVKEATATPEPPPPPYTKSHENTTQSATIVQTTKTADLSQSLKLKDGAHSGLPEGKAEDPQAEDVKDASLSDIKDSEQPKPGRMTGLQAPAKKREDVKAPTVAILSAPAVDTRKTAKGSSRTQKAEFKDEEDVPRILDPKVSMYSAGLWEKTYTQMSNNEKHKELFIKYEAILDENSPSNAKNESFPQKMEANVQKQISIMKQKQWTLQWDKKSIVVREQAERIVKFVQTFSALGDAIAQIDPIHVGIPWAGVCAILTLILNDSTQHQDVLNGIEDVSTIVGKYIAIEDVYVQSCEVSPGSESNVAFEKRITNVYSSVLLFQVKAALHFHRPTMARTVSNIVKSVDWTELLSKIQKCDAECLAMASMAGTSIMTSGISSINENILDIQQKWKEIEDIGAIIKKLEASWEKKQKDIKAMIEWISEVQVGIEHERARASLGERYWNSGQWFLHGSEFKSWTASVHGSFWLQGSVGTGKTSLTSMVINELIKSGENPSVGFFYCRATGEVPNNPTAIFRSLVAQLASTIDGDDVYPDIRNWYQREAKHYVTGSRLTISQCEDLLVKLMTLRGKTLIVIDGIDECSAPMELLRSLHDVWKNFPKLKVFLTSRLDVEVSSVFHRIPTVQSEVSKTSDDIREYITQELNRKDRRNKKVITDELAERMTNILAKRAQGMFRWVELQLDLLINSEWRIKYRKDFEDRLNQLEHGSGQEVLDSLRETYDLIYARNTQGPHSRRVAEKALKWVLCAARPLKIWELGAAVCVDGEDKVKTDLIVGICSNFFTVDPRGFVQLAHLSVREYLEVKEVDGKLIYSPEETNAAAAYTCLLYFKNVARLVAEQRDYEVDVEEIEASDEDEDEESDVDDDAGKEEASEIDPTARNNRREKDTGERDLLHEEADRAYRETVAASSPFRKEGEDANATKSPYDGPNADYFGLADGYLMADLAPKLEPREAIKRFQRYASIYWATHCKAAKKFRTDESSTLNELFWEFLEDDGENPAFQQWTTALFNESKLSSLPTIDPAPMIFIPTTAHHQHILDAEPMYNRWAEIITHVGGLQQPLKPSVSLIACSYGFIDVLQEISEDGSALVTCNHQGIPGIVLATRNGFNEVLDLPIPLDLDLDVLGKDGRTPLHHAAFNGSLELARMLLGYPRKASRRQSKKARQLRVDVNAKDLCQRTPLHIAAEYGQLEVLKLLLEEEKVDVHLWGCAPLSQNWQAS</sequence>
<gene>
    <name evidence="7" type="ORF">PAC_17773</name>
</gene>
<keyword evidence="2" id="KW-0040">ANK repeat</keyword>
<dbReference type="InterPro" id="IPR056884">
    <property type="entry name" value="NPHP3-like_N"/>
</dbReference>
<dbReference type="InterPro" id="IPR002110">
    <property type="entry name" value="Ankyrin_rpt"/>
</dbReference>
<evidence type="ECO:0000259" key="5">
    <source>
        <dbReference type="Pfam" id="PF22939"/>
    </source>
</evidence>
<feature type="compositionally biased region" description="Basic and acidic residues" evidence="3">
    <location>
        <begin position="103"/>
        <end position="128"/>
    </location>
</feature>
<feature type="domain" description="NWD NACHT-NTPase N-terminal" evidence="4">
    <location>
        <begin position="196"/>
        <end position="406"/>
    </location>
</feature>
<evidence type="ECO:0000313" key="7">
    <source>
        <dbReference type="EMBL" id="CZR67874.1"/>
    </source>
</evidence>
<keyword evidence="8" id="KW-1185">Reference proteome</keyword>
<feature type="compositionally biased region" description="Polar residues" evidence="3">
    <location>
        <begin position="70"/>
        <end position="90"/>
    </location>
</feature>
<proteinExistence type="predicted"/>
<dbReference type="Pfam" id="PF13857">
    <property type="entry name" value="Ank_5"/>
    <property type="match status" value="1"/>
</dbReference>
<evidence type="ECO:0000259" key="4">
    <source>
        <dbReference type="Pfam" id="PF17100"/>
    </source>
</evidence>
<dbReference type="InterPro" id="IPR054471">
    <property type="entry name" value="GPIID_WHD"/>
</dbReference>
<dbReference type="Pfam" id="PF22939">
    <property type="entry name" value="WHD_GPIID"/>
    <property type="match status" value="1"/>
</dbReference>
<keyword evidence="1" id="KW-0677">Repeat</keyword>
<dbReference type="Proteomes" id="UP000184330">
    <property type="component" value="Unassembled WGS sequence"/>
</dbReference>